<dbReference type="PANTHER" id="PTHR42718:SF46">
    <property type="entry name" value="BLR6921 PROTEIN"/>
    <property type="match status" value="1"/>
</dbReference>
<dbReference type="SUPFAM" id="SSF103473">
    <property type="entry name" value="MFS general substrate transporter"/>
    <property type="match status" value="1"/>
</dbReference>
<keyword evidence="5 7" id="KW-1133">Transmembrane helix</keyword>
<evidence type="ECO:0000256" key="4">
    <source>
        <dbReference type="ARBA" id="ARBA00022692"/>
    </source>
</evidence>
<feature type="transmembrane region" description="Helical" evidence="7">
    <location>
        <begin position="444"/>
        <end position="469"/>
    </location>
</feature>
<dbReference type="InterPro" id="IPR005829">
    <property type="entry name" value="Sugar_transporter_CS"/>
</dbReference>
<dbReference type="PANTHER" id="PTHR42718">
    <property type="entry name" value="MAJOR FACILITATOR SUPERFAMILY MULTIDRUG TRANSPORTER MFSC"/>
    <property type="match status" value="1"/>
</dbReference>
<dbReference type="InterPro" id="IPR011701">
    <property type="entry name" value="MFS"/>
</dbReference>
<feature type="transmembrane region" description="Helical" evidence="7">
    <location>
        <begin position="366"/>
        <end position="388"/>
    </location>
</feature>
<keyword evidence="3" id="KW-1003">Cell membrane</keyword>
<accession>A0AAU7AQC7</accession>
<feature type="transmembrane region" description="Helical" evidence="7">
    <location>
        <begin position="204"/>
        <end position="225"/>
    </location>
</feature>
<feature type="transmembrane region" description="Helical" evidence="7">
    <location>
        <begin position="400"/>
        <end position="424"/>
    </location>
</feature>
<keyword evidence="6 7" id="KW-0472">Membrane</keyword>
<dbReference type="KEGG" id="parq:DSM112329_00649"/>
<evidence type="ECO:0000259" key="8">
    <source>
        <dbReference type="PROSITE" id="PS50850"/>
    </source>
</evidence>
<evidence type="ECO:0000256" key="3">
    <source>
        <dbReference type="ARBA" id="ARBA00022475"/>
    </source>
</evidence>
<feature type="transmembrane region" description="Helical" evidence="7">
    <location>
        <begin position="335"/>
        <end position="354"/>
    </location>
</feature>
<dbReference type="GO" id="GO:0005886">
    <property type="term" value="C:plasma membrane"/>
    <property type="evidence" value="ECO:0007669"/>
    <property type="project" value="UniProtKB-SubCell"/>
</dbReference>
<dbReference type="RefSeq" id="WP_354700376.1">
    <property type="nucleotide sequence ID" value="NZ_CP114014.1"/>
</dbReference>
<comment type="subcellular location">
    <subcellularLocation>
        <location evidence="1">Cell membrane</location>
        <topology evidence="1">Multi-pass membrane protein</topology>
    </subcellularLocation>
</comment>
<dbReference type="InterPro" id="IPR020846">
    <property type="entry name" value="MFS_dom"/>
</dbReference>
<dbReference type="InterPro" id="IPR036259">
    <property type="entry name" value="MFS_trans_sf"/>
</dbReference>
<feature type="transmembrane region" description="Helical" evidence="7">
    <location>
        <begin position="84"/>
        <end position="101"/>
    </location>
</feature>
<proteinExistence type="predicted"/>
<evidence type="ECO:0000256" key="7">
    <source>
        <dbReference type="SAM" id="Phobius"/>
    </source>
</evidence>
<dbReference type="Pfam" id="PF07690">
    <property type="entry name" value="MFS_1"/>
    <property type="match status" value="1"/>
</dbReference>
<dbReference type="Gene3D" id="1.20.1250.20">
    <property type="entry name" value="MFS general substrate transporter like domains"/>
    <property type="match status" value="1"/>
</dbReference>
<feature type="transmembrane region" description="Helical" evidence="7">
    <location>
        <begin position="113"/>
        <end position="132"/>
    </location>
</feature>
<name>A0AAU7AQC7_9ACTN</name>
<dbReference type="EMBL" id="CP114014">
    <property type="protein sequence ID" value="XAY03826.1"/>
    <property type="molecule type" value="Genomic_DNA"/>
</dbReference>
<keyword evidence="4 7" id="KW-0812">Transmembrane</keyword>
<feature type="transmembrane region" description="Helical" evidence="7">
    <location>
        <begin position="172"/>
        <end position="192"/>
    </location>
</feature>
<keyword evidence="2" id="KW-0813">Transport</keyword>
<feature type="domain" description="Major facilitator superfamily (MFS) profile" evidence="8">
    <location>
        <begin position="18"/>
        <end position="473"/>
    </location>
</feature>
<sequence length="493" mass="50976">MPSTHITDDRFDKRAWALLLVVCGAVFLDGLDVSMVGVALPSIDSDLHLSTTSLQWIVSGYVLGYGGFLLLGGRAADLLGRRRVFLAALVVFALASLLGGLVSDGTLLIATRFLKGIAAAFTAPAALSIVTTTFSEGPARNRALAIYAATGATGFSSGLIFGGVLTELGWRFTFLVPVVLTAGLLVLALKYIPDTGVPERDGRTFDIPGASLITGSMLLAVFTIVEAPNAGWTSMRTLGGAFVALALVSLFIQIEQRSKHPLVRLGILRSAKLRRANLTAMTVFGAWIGFQFVGTLYMQQLRGWSAFEMAGAFLPAGLIVAFGSPRSGTLVNRFGTARVVTAGMASFVGAYALSTGITADSSYATGILPTMVLGGLGFMFTFGPLNMAATEGITDDEQGLASGLLFTSLQFGGAVALAIATAAMDAATDASQSPAGSAAAQLDGYHAALLVSVAVAVIGLGVAASGLVGPARAWAGRFRSAWQTSYNAAGDHR</sequence>
<evidence type="ECO:0000256" key="6">
    <source>
        <dbReference type="ARBA" id="ARBA00023136"/>
    </source>
</evidence>
<feature type="transmembrane region" description="Helical" evidence="7">
    <location>
        <begin position="144"/>
        <end position="166"/>
    </location>
</feature>
<organism evidence="9">
    <name type="scientific">Paraconexibacter sp. AEG42_29</name>
    <dbReference type="NCBI Taxonomy" id="2997339"/>
    <lineage>
        <taxon>Bacteria</taxon>
        <taxon>Bacillati</taxon>
        <taxon>Actinomycetota</taxon>
        <taxon>Thermoleophilia</taxon>
        <taxon>Solirubrobacterales</taxon>
        <taxon>Paraconexibacteraceae</taxon>
        <taxon>Paraconexibacter</taxon>
    </lineage>
</organism>
<feature type="transmembrane region" description="Helical" evidence="7">
    <location>
        <begin position="276"/>
        <end position="298"/>
    </location>
</feature>
<evidence type="ECO:0000256" key="2">
    <source>
        <dbReference type="ARBA" id="ARBA00022448"/>
    </source>
</evidence>
<dbReference type="PROSITE" id="PS50850">
    <property type="entry name" value="MFS"/>
    <property type="match status" value="1"/>
</dbReference>
<protein>
    <submittedName>
        <fullName evidence="9">MFS-type transporter EfpA</fullName>
    </submittedName>
</protein>
<feature type="transmembrane region" description="Helical" evidence="7">
    <location>
        <begin position="304"/>
        <end position="323"/>
    </location>
</feature>
<dbReference type="GO" id="GO:0022857">
    <property type="term" value="F:transmembrane transporter activity"/>
    <property type="evidence" value="ECO:0007669"/>
    <property type="project" value="InterPro"/>
</dbReference>
<feature type="transmembrane region" description="Helical" evidence="7">
    <location>
        <begin position="237"/>
        <end position="255"/>
    </location>
</feature>
<dbReference type="AlphaFoldDB" id="A0AAU7AQC7"/>
<evidence type="ECO:0000313" key="9">
    <source>
        <dbReference type="EMBL" id="XAY03826.1"/>
    </source>
</evidence>
<feature type="transmembrane region" description="Helical" evidence="7">
    <location>
        <begin position="16"/>
        <end position="41"/>
    </location>
</feature>
<evidence type="ECO:0000256" key="5">
    <source>
        <dbReference type="ARBA" id="ARBA00022989"/>
    </source>
</evidence>
<dbReference type="PROSITE" id="PS00216">
    <property type="entry name" value="SUGAR_TRANSPORT_1"/>
    <property type="match status" value="1"/>
</dbReference>
<feature type="transmembrane region" description="Helical" evidence="7">
    <location>
        <begin position="53"/>
        <end position="72"/>
    </location>
</feature>
<dbReference type="CDD" id="cd17321">
    <property type="entry name" value="MFS_MMR_MDR_like"/>
    <property type="match status" value="1"/>
</dbReference>
<reference evidence="9" key="1">
    <citation type="submission" date="2022-12" db="EMBL/GenBank/DDBJ databases">
        <title>Paraconexibacter alkalitolerans sp. nov. and Baekduia alba sp. nov., isolated from soil and emended description of the genera Paraconexibacter (Chun et al., 2020) and Baekduia (An et al., 2020).</title>
        <authorList>
            <person name="Vieira S."/>
            <person name="Huber K.J."/>
            <person name="Geppert A."/>
            <person name="Wolf J."/>
            <person name="Neumann-Schaal M."/>
            <person name="Muesken M."/>
            <person name="Overmann J."/>
        </authorList>
    </citation>
    <scope>NUCLEOTIDE SEQUENCE</scope>
    <source>
        <strain evidence="9">AEG42_29</strain>
    </source>
</reference>
<evidence type="ECO:0000256" key="1">
    <source>
        <dbReference type="ARBA" id="ARBA00004651"/>
    </source>
</evidence>
<gene>
    <name evidence="9" type="primary">efpA_1</name>
    <name evidence="9" type="ORF">DSM112329_00649</name>
</gene>
<dbReference type="Gene3D" id="1.20.1720.10">
    <property type="entry name" value="Multidrug resistance protein D"/>
    <property type="match status" value="1"/>
</dbReference>